<dbReference type="EMBL" id="JACIBU010000002">
    <property type="protein sequence ID" value="MBB3678284.1"/>
    <property type="molecule type" value="Genomic_DNA"/>
</dbReference>
<dbReference type="GO" id="GO:0043190">
    <property type="term" value="C:ATP-binding cassette (ABC) transporter complex"/>
    <property type="evidence" value="ECO:0007669"/>
    <property type="project" value="InterPro"/>
</dbReference>
<reference evidence="6 9" key="2">
    <citation type="submission" date="2020-08" db="EMBL/GenBank/DDBJ databases">
        <title>Sequencing the genomes of 1000 actinobacteria strains.</title>
        <authorList>
            <person name="Klenk H.-P."/>
        </authorList>
    </citation>
    <scope>NUCLEOTIDE SEQUENCE [LARGE SCALE GENOMIC DNA]</scope>
    <source>
        <strain evidence="6 9">DSM 16678</strain>
    </source>
</reference>
<evidence type="ECO:0000313" key="9">
    <source>
        <dbReference type="Proteomes" id="UP000580718"/>
    </source>
</evidence>
<dbReference type="Gene3D" id="3.10.105.10">
    <property type="entry name" value="Dipeptide-binding Protein, Domain 3"/>
    <property type="match status" value="1"/>
</dbReference>
<evidence type="ECO:0000313" key="6">
    <source>
        <dbReference type="EMBL" id="MBB3678284.1"/>
    </source>
</evidence>
<proteinExistence type="inferred from homology"/>
<dbReference type="PANTHER" id="PTHR30290:SF10">
    <property type="entry name" value="PERIPLASMIC OLIGOPEPTIDE-BINDING PROTEIN-RELATED"/>
    <property type="match status" value="1"/>
</dbReference>
<dbReference type="PROSITE" id="PS51257">
    <property type="entry name" value="PROKAR_LIPOPROTEIN"/>
    <property type="match status" value="1"/>
</dbReference>
<comment type="caution">
    <text evidence="7">The sequence shown here is derived from an EMBL/GenBank/DDBJ whole genome shotgun (WGS) entry which is preliminary data.</text>
</comment>
<evidence type="ECO:0000259" key="5">
    <source>
        <dbReference type="Pfam" id="PF00496"/>
    </source>
</evidence>
<dbReference type="RefSeq" id="WP_110551296.1">
    <property type="nucleotide sequence ID" value="NZ_JACIBU010000002.1"/>
</dbReference>
<dbReference type="InterPro" id="IPR039424">
    <property type="entry name" value="SBP_5"/>
</dbReference>
<keyword evidence="4" id="KW-0732">Signal</keyword>
<dbReference type="Proteomes" id="UP000580718">
    <property type="component" value="Unassembled WGS sequence"/>
</dbReference>
<dbReference type="InterPro" id="IPR030678">
    <property type="entry name" value="Peptide/Ni-bd"/>
</dbReference>
<feature type="domain" description="Solute-binding protein family 5" evidence="5">
    <location>
        <begin position="80"/>
        <end position="439"/>
    </location>
</feature>
<dbReference type="Gene3D" id="3.40.190.10">
    <property type="entry name" value="Periplasmic binding protein-like II"/>
    <property type="match status" value="1"/>
</dbReference>
<accession>A0A323VU21</accession>
<dbReference type="CDD" id="cd00995">
    <property type="entry name" value="PBP2_NikA_DppA_OppA_like"/>
    <property type="match status" value="1"/>
</dbReference>
<evidence type="ECO:0000313" key="7">
    <source>
        <dbReference type="EMBL" id="PZA22398.1"/>
    </source>
</evidence>
<dbReference type="GO" id="GO:1904680">
    <property type="term" value="F:peptide transmembrane transporter activity"/>
    <property type="evidence" value="ECO:0007669"/>
    <property type="project" value="TreeGrafter"/>
</dbReference>
<evidence type="ECO:0000256" key="1">
    <source>
        <dbReference type="ARBA" id="ARBA00004196"/>
    </source>
</evidence>
<dbReference type="EMBL" id="QKNV01000034">
    <property type="protein sequence ID" value="PZA22398.1"/>
    <property type="molecule type" value="Genomic_DNA"/>
</dbReference>
<dbReference type="GO" id="GO:0042597">
    <property type="term" value="C:periplasmic space"/>
    <property type="evidence" value="ECO:0007669"/>
    <property type="project" value="UniProtKB-ARBA"/>
</dbReference>
<evidence type="ECO:0000256" key="3">
    <source>
        <dbReference type="ARBA" id="ARBA00022448"/>
    </source>
</evidence>
<evidence type="ECO:0000256" key="4">
    <source>
        <dbReference type="ARBA" id="ARBA00022729"/>
    </source>
</evidence>
<evidence type="ECO:0000313" key="8">
    <source>
        <dbReference type="Proteomes" id="UP000247602"/>
    </source>
</evidence>
<dbReference type="SUPFAM" id="SSF53850">
    <property type="entry name" value="Periplasmic binding protein-like II"/>
    <property type="match status" value="1"/>
</dbReference>
<comment type="similarity">
    <text evidence="2">Belongs to the bacterial solute-binding protein 5 family.</text>
</comment>
<organism evidence="7 8">
    <name type="scientific">Modestobacter versicolor</name>
    <dbReference type="NCBI Taxonomy" id="429133"/>
    <lineage>
        <taxon>Bacteria</taxon>
        <taxon>Bacillati</taxon>
        <taxon>Actinomycetota</taxon>
        <taxon>Actinomycetes</taxon>
        <taxon>Geodermatophilales</taxon>
        <taxon>Geodermatophilaceae</taxon>
        <taxon>Modestobacter</taxon>
    </lineage>
</organism>
<comment type="subcellular location">
    <subcellularLocation>
        <location evidence="1">Cell envelope</location>
    </subcellularLocation>
</comment>
<evidence type="ECO:0000256" key="2">
    <source>
        <dbReference type="ARBA" id="ARBA00005695"/>
    </source>
</evidence>
<dbReference type="AlphaFoldDB" id="A0A323VU21"/>
<gene>
    <name evidence="7" type="ORF">DMO24_05285</name>
    <name evidence="6" type="ORF">FHX36_004073</name>
</gene>
<reference evidence="7 8" key="1">
    <citation type="submission" date="2018-06" db="EMBL/GenBank/DDBJ databases">
        <title>Draft genome sequence of Modestobacter versicolor CP153-2.</title>
        <authorList>
            <person name="Gundlapally S.R."/>
        </authorList>
    </citation>
    <scope>NUCLEOTIDE SEQUENCE [LARGE SCALE GENOMIC DNA]</scope>
    <source>
        <strain evidence="7 8">CP153-2</strain>
    </source>
</reference>
<keyword evidence="8" id="KW-1185">Reference proteome</keyword>
<keyword evidence="3" id="KW-0813">Transport</keyword>
<dbReference type="PIRSF" id="PIRSF002741">
    <property type="entry name" value="MppA"/>
    <property type="match status" value="1"/>
</dbReference>
<name>A0A323VU21_9ACTN</name>
<dbReference type="PANTHER" id="PTHR30290">
    <property type="entry name" value="PERIPLASMIC BINDING COMPONENT OF ABC TRANSPORTER"/>
    <property type="match status" value="1"/>
</dbReference>
<dbReference type="OrthoDB" id="9796817at2"/>
<dbReference type="GO" id="GO:0030313">
    <property type="term" value="C:cell envelope"/>
    <property type="evidence" value="ECO:0007669"/>
    <property type="project" value="UniProtKB-SubCell"/>
</dbReference>
<dbReference type="InterPro" id="IPR000914">
    <property type="entry name" value="SBP_5_dom"/>
</dbReference>
<dbReference type="GO" id="GO:0015833">
    <property type="term" value="P:peptide transport"/>
    <property type="evidence" value="ECO:0007669"/>
    <property type="project" value="TreeGrafter"/>
</dbReference>
<sequence>MRSIRTVAGVCAAATLLAGCGGGDDGGGGGGGEVVEGGTFTMATTADPGNLDPQASAASGLFQQSHFAYDSLLFSDDQGKVVSGLAEDWSVDGTTVTLTLKDGITCSDGSPFTATDAADNLNYVADPENQSPFLGVFLPVGVQATGDDATRTVTMTLAAPAPFVLEGLVGVPIVCASGLADRTALTSSTLGTGPYELTEAVPSDHYTYTKREGYTWGPDGASTDEKGMPDEIVVQVISNETTAANLLLSGDLNASQILGPDAQRLEEEGLFSYVVTAVLGQAWFNQAAGRPAEDPAVRKALTQGLDLDQLATVLASGRGGPGTSFAASGAAACPGDSVSGALPEFDVDAAAAALDDAGWTEGSGGVRSKDGTPLALTFLYDTGLGSPGSAAAELVAAAWTDLGVDVTTTPQDETALVETIFSGGDWDYAWVPVNVSSPDQLVPFLSGPAVPDGNNFASIDNADYNSGVAEAMTMLGTEGCDTWLEAESALVRDADVIPFANQDVSFFGSGAEFEVIDVLQPTSIRMIG</sequence>
<dbReference type="Pfam" id="PF00496">
    <property type="entry name" value="SBP_bac_5"/>
    <property type="match status" value="1"/>
</dbReference>
<dbReference type="Proteomes" id="UP000247602">
    <property type="component" value="Unassembled WGS sequence"/>
</dbReference>
<protein>
    <submittedName>
        <fullName evidence="7">ABC transporter substrate-binding protein</fullName>
    </submittedName>
    <submittedName>
        <fullName evidence="6">Peptide/nickel transport system substrate-binding protein</fullName>
    </submittedName>
</protein>